<feature type="region of interest" description="Disordered" evidence="1">
    <location>
        <begin position="1"/>
        <end position="24"/>
    </location>
</feature>
<dbReference type="EMBL" id="BGZK01000105">
    <property type="protein sequence ID" value="GBP19214.1"/>
    <property type="molecule type" value="Genomic_DNA"/>
</dbReference>
<proteinExistence type="predicted"/>
<sequence length="232" mass="26062">MASANSATVTASTRPRKQPPLDDVTRSRRVTEIALILEFAACFHLVVSSNLVPAFNSGYDTDLGFDLSHDLECNPDPTLGFDSGPVLNFNPSPDSPFCFLTRFRFRYRSRFQVSLHAKPYTHLVGPYIAHGPYTLNPTRTWSDPTLHRARSGPWPVFFLYTHDTYDLQVAITKFLRSISKGVTRCCTYIGYNRTSQKPKRYVPKSSHDPPSDNLDDIPPSGGDSQSSREIET</sequence>
<evidence type="ECO:0000313" key="2">
    <source>
        <dbReference type="EMBL" id="GBP19214.1"/>
    </source>
</evidence>
<dbReference type="AlphaFoldDB" id="A0A4C1TZH5"/>
<dbReference type="Proteomes" id="UP000299102">
    <property type="component" value="Unassembled WGS sequence"/>
</dbReference>
<protein>
    <submittedName>
        <fullName evidence="2">Uncharacterized protein</fullName>
    </submittedName>
</protein>
<gene>
    <name evidence="2" type="ORF">EVAR_11537_1</name>
</gene>
<reference evidence="2 3" key="1">
    <citation type="journal article" date="2019" name="Commun. Biol.">
        <title>The bagworm genome reveals a unique fibroin gene that provides high tensile strength.</title>
        <authorList>
            <person name="Kono N."/>
            <person name="Nakamura H."/>
            <person name="Ohtoshi R."/>
            <person name="Tomita M."/>
            <person name="Numata K."/>
            <person name="Arakawa K."/>
        </authorList>
    </citation>
    <scope>NUCLEOTIDE SEQUENCE [LARGE SCALE GENOMIC DNA]</scope>
</reference>
<accession>A0A4C1TZH5</accession>
<feature type="region of interest" description="Disordered" evidence="1">
    <location>
        <begin position="196"/>
        <end position="232"/>
    </location>
</feature>
<evidence type="ECO:0000256" key="1">
    <source>
        <dbReference type="SAM" id="MobiDB-lite"/>
    </source>
</evidence>
<evidence type="ECO:0000313" key="3">
    <source>
        <dbReference type="Proteomes" id="UP000299102"/>
    </source>
</evidence>
<keyword evidence="3" id="KW-1185">Reference proteome</keyword>
<name>A0A4C1TZH5_EUMVA</name>
<feature type="compositionally biased region" description="Low complexity" evidence="1">
    <location>
        <begin position="1"/>
        <end position="13"/>
    </location>
</feature>
<organism evidence="2 3">
    <name type="scientific">Eumeta variegata</name>
    <name type="common">Bagworm moth</name>
    <name type="synonym">Eumeta japonica</name>
    <dbReference type="NCBI Taxonomy" id="151549"/>
    <lineage>
        <taxon>Eukaryota</taxon>
        <taxon>Metazoa</taxon>
        <taxon>Ecdysozoa</taxon>
        <taxon>Arthropoda</taxon>
        <taxon>Hexapoda</taxon>
        <taxon>Insecta</taxon>
        <taxon>Pterygota</taxon>
        <taxon>Neoptera</taxon>
        <taxon>Endopterygota</taxon>
        <taxon>Lepidoptera</taxon>
        <taxon>Glossata</taxon>
        <taxon>Ditrysia</taxon>
        <taxon>Tineoidea</taxon>
        <taxon>Psychidae</taxon>
        <taxon>Oiketicinae</taxon>
        <taxon>Eumeta</taxon>
    </lineage>
</organism>
<comment type="caution">
    <text evidence="2">The sequence shown here is derived from an EMBL/GenBank/DDBJ whole genome shotgun (WGS) entry which is preliminary data.</text>
</comment>